<reference evidence="3" key="1">
    <citation type="journal article" date="2019" name="Int. J. Syst. Evol. Microbiol.">
        <title>The Global Catalogue of Microorganisms (GCM) 10K type strain sequencing project: providing services to taxonomists for standard genome sequencing and annotation.</title>
        <authorList>
            <consortium name="The Broad Institute Genomics Platform"/>
            <consortium name="The Broad Institute Genome Sequencing Center for Infectious Disease"/>
            <person name="Wu L."/>
            <person name="Ma J."/>
        </authorList>
    </citation>
    <scope>NUCLEOTIDE SEQUENCE [LARGE SCALE GENOMIC DNA]</scope>
    <source>
        <strain evidence="3">JCM 17214</strain>
    </source>
</reference>
<comment type="caution">
    <text evidence="2">The sequence shown here is derived from an EMBL/GenBank/DDBJ whole genome shotgun (WGS) entry which is preliminary data.</text>
</comment>
<proteinExistence type="predicted"/>
<dbReference type="RefSeq" id="WP_345111407.1">
    <property type="nucleotide sequence ID" value="NZ_BAABDH010000018.1"/>
</dbReference>
<dbReference type="Pfam" id="PF13620">
    <property type="entry name" value="CarboxypepD_reg"/>
    <property type="match status" value="1"/>
</dbReference>
<dbReference type="Gene3D" id="2.60.40.1120">
    <property type="entry name" value="Carboxypeptidase-like, regulatory domain"/>
    <property type="match status" value="1"/>
</dbReference>
<accession>A0ABP7MQP4</accession>
<gene>
    <name evidence="2" type="ORF">GCM10022406_11810</name>
</gene>
<evidence type="ECO:0000313" key="2">
    <source>
        <dbReference type="EMBL" id="GAA3927712.1"/>
    </source>
</evidence>
<evidence type="ECO:0000256" key="1">
    <source>
        <dbReference type="SAM" id="SignalP"/>
    </source>
</evidence>
<organism evidence="2 3">
    <name type="scientific">Hymenobacter algoricola</name>
    <dbReference type="NCBI Taxonomy" id="486267"/>
    <lineage>
        <taxon>Bacteria</taxon>
        <taxon>Pseudomonadati</taxon>
        <taxon>Bacteroidota</taxon>
        <taxon>Cytophagia</taxon>
        <taxon>Cytophagales</taxon>
        <taxon>Hymenobacteraceae</taxon>
        <taxon>Hymenobacter</taxon>
    </lineage>
</organism>
<dbReference type="SUPFAM" id="SSF49464">
    <property type="entry name" value="Carboxypeptidase regulatory domain-like"/>
    <property type="match status" value="1"/>
</dbReference>
<protein>
    <recommendedName>
        <fullName evidence="4">Carboxypeptidase regulatory-like domain-containing protein</fullName>
    </recommendedName>
</protein>
<name>A0ABP7MQP4_9BACT</name>
<keyword evidence="1" id="KW-0732">Signal</keyword>
<feature type="chain" id="PRO_5046061092" description="Carboxypeptidase regulatory-like domain-containing protein" evidence="1">
    <location>
        <begin position="28"/>
        <end position="138"/>
    </location>
</feature>
<dbReference type="Proteomes" id="UP001499909">
    <property type="component" value="Unassembled WGS sequence"/>
</dbReference>
<feature type="signal peptide" evidence="1">
    <location>
        <begin position="1"/>
        <end position="27"/>
    </location>
</feature>
<dbReference type="InterPro" id="IPR008969">
    <property type="entry name" value="CarboxyPept-like_regulatory"/>
</dbReference>
<evidence type="ECO:0000313" key="3">
    <source>
        <dbReference type="Proteomes" id="UP001499909"/>
    </source>
</evidence>
<dbReference type="EMBL" id="BAABDH010000018">
    <property type="protein sequence ID" value="GAA3927712.1"/>
    <property type="molecule type" value="Genomic_DNA"/>
</dbReference>
<keyword evidence="3" id="KW-1185">Reference proteome</keyword>
<evidence type="ECO:0008006" key="4">
    <source>
        <dbReference type="Google" id="ProtNLM"/>
    </source>
</evidence>
<sequence length="138" mass="14800">MKTSLLNRALAIFSFFLLLAGAAPVQAQTLRHGTLTGKLLDASTKEPIPNVTVVLLRASDKALIRTAITRADGTFEISRVPFGQYSFRTTVLGYRAQYPAVAFHAKQTTVAMGKVALQPLATQPAPVPTAPRVLLAAR</sequence>